<sequence length="79" mass="9199">MISLSHQSEQMFGNCSVEHGVLHKSTCFKLETNRVPKVENVFLFEIEFKTKFKIHYFKTTVLKPQFIQAYLISSNSLIS</sequence>
<dbReference type="AlphaFoldDB" id="A0A0V1ETF3"/>
<dbReference type="EMBL" id="JYDR01000009">
    <property type="protein sequence ID" value="KRY77021.1"/>
    <property type="molecule type" value="Genomic_DNA"/>
</dbReference>
<accession>A0A0V1ETF3</accession>
<evidence type="ECO:0000313" key="1">
    <source>
        <dbReference type="EMBL" id="KRY77021.1"/>
    </source>
</evidence>
<evidence type="ECO:0000313" key="2">
    <source>
        <dbReference type="Proteomes" id="UP000054632"/>
    </source>
</evidence>
<protein>
    <submittedName>
        <fullName evidence="1">Uncharacterized protein</fullName>
    </submittedName>
</protein>
<proteinExistence type="predicted"/>
<gene>
    <name evidence="1" type="ORF">T4A_10588</name>
</gene>
<name>A0A0V1ETF3_TRIPS</name>
<reference evidence="1 2" key="1">
    <citation type="submission" date="2015-01" db="EMBL/GenBank/DDBJ databases">
        <title>Evolution of Trichinella species and genotypes.</title>
        <authorList>
            <person name="Korhonen P.K."/>
            <person name="Edoardo P."/>
            <person name="Giuseppe L.R."/>
            <person name="Gasser R.B."/>
        </authorList>
    </citation>
    <scope>NUCLEOTIDE SEQUENCE [LARGE SCALE GENOMIC DNA]</scope>
    <source>
        <strain evidence="1">ISS13</strain>
    </source>
</reference>
<dbReference type="Proteomes" id="UP000054632">
    <property type="component" value="Unassembled WGS sequence"/>
</dbReference>
<comment type="caution">
    <text evidence="1">The sequence shown here is derived from an EMBL/GenBank/DDBJ whole genome shotgun (WGS) entry which is preliminary data.</text>
</comment>
<organism evidence="1 2">
    <name type="scientific">Trichinella pseudospiralis</name>
    <name type="common">Parasitic roundworm</name>
    <dbReference type="NCBI Taxonomy" id="6337"/>
    <lineage>
        <taxon>Eukaryota</taxon>
        <taxon>Metazoa</taxon>
        <taxon>Ecdysozoa</taxon>
        <taxon>Nematoda</taxon>
        <taxon>Enoplea</taxon>
        <taxon>Dorylaimia</taxon>
        <taxon>Trichinellida</taxon>
        <taxon>Trichinellidae</taxon>
        <taxon>Trichinella</taxon>
    </lineage>
</organism>